<dbReference type="GO" id="GO:0012505">
    <property type="term" value="C:endomembrane system"/>
    <property type="evidence" value="ECO:0007669"/>
    <property type="project" value="TreeGrafter"/>
</dbReference>
<proteinExistence type="predicted"/>
<organism evidence="3 4">
    <name type="scientific">Malus domestica</name>
    <name type="common">Apple</name>
    <name type="synonym">Pyrus malus</name>
    <dbReference type="NCBI Taxonomy" id="3750"/>
    <lineage>
        <taxon>Eukaryota</taxon>
        <taxon>Viridiplantae</taxon>
        <taxon>Streptophyta</taxon>
        <taxon>Embryophyta</taxon>
        <taxon>Tracheophyta</taxon>
        <taxon>Spermatophyta</taxon>
        <taxon>Magnoliopsida</taxon>
        <taxon>eudicotyledons</taxon>
        <taxon>Gunneridae</taxon>
        <taxon>Pentapetalae</taxon>
        <taxon>rosids</taxon>
        <taxon>fabids</taxon>
        <taxon>Rosales</taxon>
        <taxon>Rosaceae</taxon>
        <taxon>Amygdaloideae</taxon>
        <taxon>Maleae</taxon>
        <taxon>Malus</taxon>
    </lineage>
</organism>
<evidence type="ECO:0000313" key="4">
    <source>
        <dbReference type="Proteomes" id="UP000290289"/>
    </source>
</evidence>
<sequence>MASKGSCDPIDPTVDPPLALCTFNRTDYEIPEETLPQPFGPTKQDMQSDTDKLPLSSSQGDEIQIRSSFPCHHLRLDVPFLKRHLSCYCIWSFPTPGHIFYRLHALCAYIRCLFVAPCMLVMWPSFDVILADLVSVVIPLLELKKATKRE</sequence>
<accession>A0A498JS10</accession>
<protein>
    <submittedName>
        <fullName evidence="3">Uncharacterized protein</fullName>
    </submittedName>
</protein>
<feature type="region of interest" description="Disordered" evidence="2">
    <location>
        <begin position="32"/>
        <end position="57"/>
    </location>
</feature>
<dbReference type="Proteomes" id="UP000290289">
    <property type="component" value="Chromosome 5"/>
</dbReference>
<dbReference type="PANTHER" id="PTHR45918">
    <property type="entry name" value="ALPHA-1,3/1,6-MANNOSYLTRANSFERASE ALG2"/>
    <property type="match status" value="1"/>
</dbReference>
<gene>
    <name evidence="3" type="ORF">DVH24_010555</name>
</gene>
<name>A0A498JS10_MALDO</name>
<keyword evidence="4" id="KW-1185">Reference proteome</keyword>
<evidence type="ECO:0000256" key="1">
    <source>
        <dbReference type="ARBA" id="ARBA00022679"/>
    </source>
</evidence>
<dbReference type="EMBL" id="RDQH01000331">
    <property type="protein sequence ID" value="RXH98230.1"/>
    <property type="molecule type" value="Genomic_DNA"/>
</dbReference>
<dbReference type="STRING" id="3750.A0A498JS10"/>
<dbReference type="GO" id="GO:0004378">
    <property type="term" value="F:GDP-Man:Man(1)GlcNAc(2)-PP-Dol alpha-1,3-mannosyltransferase activity"/>
    <property type="evidence" value="ECO:0007669"/>
    <property type="project" value="InterPro"/>
</dbReference>
<keyword evidence="1" id="KW-0808">Transferase</keyword>
<dbReference type="AlphaFoldDB" id="A0A498JS10"/>
<reference evidence="3 4" key="1">
    <citation type="submission" date="2018-10" db="EMBL/GenBank/DDBJ databases">
        <title>A high-quality apple genome assembly.</title>
        <authorList>
            <person name="Hu J."/>
        </authorList>
    </citation>
    <scope>NUCLEOTIDE SEQUENCE [LARGE SCALE GENOMIC DNA]</scope>
    <source>
        <strain evidence="4">cv. HFTH1</strain>
        <tissue evidence="3">Young leaf</tissue>
    </source>
</reference>
<evidence type="ECO:0000256" key="2">
    <source>
        <dbReference type="SAM" id="MobiDB-lite"/>
    </source>
</evidence>
<dbReference type="InterPro" id="IPR027054">
    <property type="entry name" value="ALG2"/>
</dbReference>
<evidence type="ECO:0000313" key="3">
    <source>
        <dbReference type="EMBL" id="RXH98230.1"/>
    </source>
</evidence>
<dbReference type="PANTHER" id="PTHR45918:SF1">
    <property type="entry name" value="ALPHA-1,3_1,6-MANNOSYLTRANSFERASE ALG2"/>
    <property type="match status" value="1"/>
</dbReference>
<comment type="caution">
    <text evidence="3">The sequence shown here is derived from an EMBL/GenBank/DDBJ whole genome shotgun (WGS) entry which is preliminary data.</text>
</comment>